<feature type="transmembrane region" description="Helical" evidence="2">
    <location>
        <begin position="470"/>
        <end position="495"/>
    </location>
</feature>
<feature type="region of interest" description="Disordered" evidence="1">
    <location>
        <begin position="508"/>
        <end position="527"/>
    </location>
</feature>
<accession>A0ABP1QPK1</accession>
<feature type="region of interest" description="Disordered" evidence="1">
    <location>
        <begin position="364"/>
        <end position="400"/>
    </location>
</feature>
<feature type="domain" description="SUEL-type lectin" evidence="4">
    <location>
        <begin position="47"/>
        <end position="154"/>
    </location>
</feature>
<feature type="region of interest" description="Disordered" evidence="1">
    <location>
        <begin position="547"/>
        <end position="581"/>
    </location>
</feature>
<gene>
    <name evidence="5" type="ORF">ODALV1_LOCUS13819</name>
</gene>
<feature type="compositionally biased region" description="Basic residues" evidence="1">
    <location>
        <begin position="653"/>
        <end position="669"/>
    </location>
</feature>
<feature type="compositionally biased region" description="Low complexity" evidence="1">
    <location>
        <begin position="670"/>
        <end position="679"/>
    </location>
</feature>
<keyword evidence="2" id="KW-0472">Membrane</keyword>
<feature type="compositionally biased region" description="Low complexity" evidence="1">
    <location>
        <begin position="571"/>
        <end position="581"/>
    </location>
</feature>
<feature type="compositionally biased region" description="Acidic residues" evidence="1">
    <location>
        <begin position="276"/>
        <end position="290"/>
    </location>
</feature>
<dbReference type="InterPro" id="IPR000922">
    <property type="entry name" value="Lectin_gal-bd_dom"/>
</dbReference>
<feature type="chain" id="PRO_5046457533" description="SUEL-type lectin domain-containing protein" evidence="3">
    <location>
        <begin position="19"/>
        <end position="755"/>
    </location>
</feature>
<dbReference type="Pfam" id="PF02140">
    <property type="entry name" value="SUEL_Lectin"/>
    <property type="match status" value="2"/>
</dbReference>
<dbReference type="EMBL" id="CAXLJM020000043">
    <property type="protein sequence ID" value="CAL8109926.1"/>
    <property type="molecule type" value="Genomic_DNA"/>
</dbReference>
<evidence type="ECO:0000256" key="1">
    <source>
        <dbReference type="SAM" id="MobiDB-lite"/>
    </source>
</evidence>
<feature type="region of interest" description="Disordered" evidence="1">
    <location>
        <begin position="705"/>
        <end position="755"/>
    </location>
</feature>
<feature type="compositionally biased region" description="Polar residues" evidence="1">
    <location>
        <begin position="561"/>
        <end position="570"/>
    </location>
</feature>
<feature type="compositionally biased region" description="Low complexity" evidence="1">
    <location>
        <begin position="314"/>
        <end position="328"/>
    </location>
</feature>
<dbReference type="CDD" id="cd22829">
    <property type="entry name" value="Gal_Rha_Lectin_EVA1_EVA1C_rpt2"/>
    <property type="match status" value="1"/>
</dbReference>
<reference evidence="5 6" key="1">
    <citation type="submission" date="2024-08" db="EMBL/GenBank/DDBJ databases">
        <authorList>
            <person name="Cucini C."/>
            <person name="Frati F."/>
        </authorList>
    </citation>
    <scope>NUCLEOTIDE SEQUENCE [LARGE SCALE GENOMIC DNA]</scope>
</reference>
<feature type="compositionally biased region" description="Polar residues" evidence="1">
    <location>
        <begin position="515"/>
        <end position="527"/>
    </location>
</feature>
<feature type="compositionally biased region" description="Polar residues" evidence="1">
    <location>
        <begin position="732"/>
        <end position="743"/>
    </location>
</feature>
<keyword evidence="3" id="KW-0732">Signal</keyword>
<protein>
    <recommendedName>
        <fullName evidence="4">SUEL-type lectin domain-containing protein</fullName>
    </recommendedName>
</protein>
<feature type="signal peptide" evidence="3">
    <location>
        <begin position="1"/>
        <end position="18"/>
    </location>
</feature>
<proteinExistence type="predicted"/>
<evidence type="ECO:0000256" key="3">
    <source>
        <dbReference type="SAM" id="SignalP"/>
    </source>
</evidence>
<keyword evidence="2" id="KW-0812">Transmembrane</keyword>
<evidence type="ECO:0000256" key="2">
    <source>
        <dbReference type="SAM" id="Phobius"/>
    </source>
</evidence>
<feature type="compositionally biased region" description="Basic and acidic residues" evidence="1">
    <location>
        <begin position="744"/>
        <end position="755"/>
    </location>
</feature>
<organism evidence="5 6">
    <name type="scientific">Orchesella dallaii</name>
    <dbReference type="NCBI Taxonomy" id="48710"/>
    <lineage>
        <taxon>Eukaryota</taxon>
        <taxon>Metazoa</taxon>
        <taxon>Ecdysozoa</taxon>
        <taxon>Arthropoda</taxon>
        <taxon>Hexapoda</taxon>
        <taxon>Collembola</taxon>
        <taxon>Entomobryomorpha</taxon>
        <taxon>Entomobryoidea</taxon>
        <taxon>Orchesellidae</taxon>
        <taxon>Orchesellinae</taxon>
        <taxon>Orchesella</taxon>
    </lineage>
</organism>
<feature type="domain" description="SUEL-type lectin" evidence="4">
    <location>
        <begin position="163"/>
        <end position="263"/>
    </location>
</feature>
<dbReference type="Gene3D" id="2.60.120.740">
    <property type="match status" value="2"/>
</dbReference>
<dbReference type="PANTHER" id="PTHR46780">
    <property type="entry name" value="PROTEIN EVA-1"/>
    <property type="match status" value="1"/>
</dbReference>
<comment type="caution">
    <text evidence="5">The sequence shown here is derived from an EMBL/GenBank/DDBJ whole genome shotgun (WGS) entry which is preliminary data.</text>
</comment>
<evidence type="ECO:0000313" key="5">
    <source>
        <dbReference type="EMBL" id="CAL8109926.1"/>
    </source>
</evidence>
<evidence type="ECO:0000259" key="4">
    <source>
        <dbReference type="PROSITE" id="PS50228"/>
    </source>
</evidence>
<evidence type="ECO:0000313" key="6">
    <source>
        <dbReference type="Proteomes" id="UP001642540"/>
    </source>
</evidence>
<dbReference type="PROSITE" id="PS50228">
    <property type="entry name" value="SUEL_LECTIN"/>
    <property type="match status" value="2"/>
</dbReference>
<keyword evidence="6" id="KW-1185">Reference proteome</keyword>
<feature type="compositionally biased region" description="Basic and acidic residues" evidence="1">
    <location>
        <begin position="371"/>
        <end position="380"/>
    </location>
</feature>
<dbReference type="Proteomes" id="UP001642540">
    <property type="component" value="Unassembled WGS sequence"/>
</dbReference>
<dbReference type="CDD" id="cd22828">
    <property type="entry name" value="Gal_Rha_Lectin_EVA1_EVA1C_rpt1"/>
    <property type="match status" value="1"/>
</dbReference>
<feature type="compositionally biased region" description="Low complexity" evidence="1">
    <location>
        <begin position="718"/>
        <end position="731"/>
    </location>
</feature>
<feature type="region of interest" description="Disordered" evidence="1">
    <location>
        <begin position="276"/>
        <end position="331"/>
    </location>
</feature>
<keyword evidence="2" id="KW-1133">Transmembrane helix</keyword>
<name>A0ABP1QPK1_9HEXA</name>
<dbReference type="InterPro" id="IPR043159">
    <property type="entry name" value="Lectin_gal-bd_sf"/>
</dbReference>
<sequence length="755" mass="81842">MLWQTIFCLCILILHGFGSVLLPSPVPVRIDNLALLTGTLRTYQKASCDGEYMALRCPMGTTISVQLAQYGKTAPSPALCSTSSNTHPELMDIVDGYANVTCHWPTAIQYALLQTVVGLCQKKTSCKFQTSPGTFGGDPCPGSRKYVEVAYKCRPSEFKSVIGCDSEVIQLKCNRSSRLAIYSANYGRTEYESVQCPQPKGVQEESTFIFSMFPACLSSFATENVMQMCHGKRRCALGVNPATFGTPCKPESKMYLKVIHTCVPRKVLKEKYQGELEPDEMFEDETEYESGDPVGGVVEQPSIYSPDHSRANPKSTMKPSLSSKSRSSQTYHRARIYQQGNQYHDSNSPLAPSSIAHSSNTLTRHINQQQRKVEEEREQGQSDFDSGKMPSSPSQKLFPKARYNFPQEYDGTRSHNDNKTNAAIFATTVTSRNFRNTAGTNHSQDDLRLIYVISQGIRAYDFLSRNKESLWLYVTISITCALVVVLVVVAIKIWVQHSTSRTARRAANLTTASNKPSSSSAGPITSTGLSDIDELSVVTDEVTELPSILRHGGSPGDELDLQTSSTTHLISSSNNSNVSASNNPLASGGGIGGSPSMLTGVVVGGFNSSVGAEMMSGGEAALLLGSGGGGGGGSIMSTSNPYITSGSATIGRKPQHQHLQHQQQHHHHQLQQQQQNHPSSTYMTMTTYGMPMVGVSSNNAALPAVSAGPHYSHQQGGTTNPSSNNVPNPSTMTLGRTMSGSSSRPRDSNLHFYYE</sequence>
<feature type="region of interest" description="Disordered" evidence="1">
    <location>
        <begin position="647"/>
        <end position="679"/>
    </location>
</feature>